<dbReference type="SUPFAM" id="SSF47323">
    <property type="entry name" value="Anticodon-binding domain of a subclass of class I aminoacyl-tRNA synthetases"/>
    <property type="match status" value="1"/>
</dbReference>
<evidence type="ECO:0000313" key="22">
    <source>
        <dbReference type="EMBL" id="RCL40798.1"/>
    </source>
</evidence>
<gene>
    <name evidence="22" type="ORF">DBW96_03075</name>
</gene>
<dbReference type="EMBL" id="QOPE01000021">
    <property type="protein sequence ID" value="RCL40798.1"/>
    <property type="molecule type" value="Genomic_DNA"/>
</dbReference>
<dbReference type="NCBIfam" id="NF001100">
    <property type="entry name" value="PRK00133.1"/>
    <property type="match status" value="1"/>
</dbReference>
<evidence type="ECO:0000256" key="9">
    <source>
        <dbReference type="ARBA" id="ARBA00022598"/>
    </source>
</evidence>
<evidence type="ECO:0000313" key="23">
    <source>
        <dbReference type="Proteomes" id="UP000253307"/>
    </source>
</evidence>
<evidence type="ECO:0000256" key="13">
    <source>
        <dbReference type="ARBA" id="ARBA00022840"/>
    </source>
</evidence>
<evidence type="ECO:0000256" key="4">
    <source>
        <dbReference type="ARBA" id="ARBA00011738"/>
    </source>
</evidence>
<dbReference type="InterPro" id="IPR033911">
    <property type="entry name" value="MetRS_core"/>
</dbReference>
<evidence type="ECO:0000256" key="17">
    <source>
        <dbReference type="ARBA" id="ARBA00030904"/>
    </source>
</evidence>
<evidence type="ECO:0000256" key="6">
    <source>
        <dbReference type="ARBA" id="ARBA00018753"/>
    </source>
</evidence>
<name>A0A368BTZ5_9GAMM</name>
<organism evidence="22 23">
    <name type="scientific">SAR86 cluster bacterium</name>
    <dbReference type="NCBI Taxonomy" id="2030880"/>
    <lineage>
        <taxon>Bacteria</taxon>
        <taxon>Pseudomonadati</taxon>
        <taxon>Pseudomonadota</taxon>
        <taxon>Gammaproteobacteria</taxon>
        <taxon>SAR86 cluster</taxon>
    </lineage>
</organism>
<dbReference type="AlphaFoldDB" id="A0A368BTZ5"/>
<keyword evidence="14 19" id="KW-0694">RNA-binding</keyword>
<dbReference type="SUPFAM" id="SSF52374">
    <property type="entry name" value="Nucleotidylyl transferase"/>
    <property type="match status" value="1"/>
</dbReference>
<protein>
    <recommendedName>
        <fullName evidence="6">Methionine--tRNA ligase</fullName>
        <ecNumber evidence="5">6.1.1.10</ecNumber>
    </recommendedName>
    <alternativeName>
        <fullName evidence="17">Methionyl-tRNA synthetase</fullName>
    </alternativeName>
</protein>
<accession>A0A368BTZ5</accession>
<dbReference type="InterPro" id="IPR009080">
    <property type="entry name" value="tRNAsynth_Ia_anticodon-bd"/>
</dbReference>
<evidence type="ECO:0000256" key="15">
    <source>
        <dbReference type="ARBA" id="ARBA00022917"/>
    </source>
</evidence>
<keyword evidence="16 20" id="KW-0030">Aminoacyl-tRNA synthetase</keyword>
<comment type="function">
    <text evidence="1">Is required not only for elongation of protein synthesis but also for the initiation of all mRNA translation through initiator tRNA(fMet) aminoacylation.</text>
</comment>
<dbReference type="CDD" id="cd02800">
    <property type="entry name" value="tRNA_bind_EcMetRS_like"/>
    <property type="match status" value="1"/>
</dbReference>
<dbReference type="Gene3D" id="1.10.730.10">
    <property type="entry name" value="Isoleucyl-tRNA Synthetase, Domain 1"/>
    <property type="match status" value="1"/>
</dbReference>
<sequence length="657" mass="74214">MVANSKQKNLLVTTALPYGNGPLHIGHLLEHTQTDIWVRTNKMEGNNVLNFCADDAHGTPIMIKAKEEGQDPEQFTKGIQIEHLKTLNSFGIEHDHYHSTHSVENEELINEIYNDLVKADLVYEKEILQLFDDQEKMFLADRYIKGTCPSCGAEDQYGDGCEVCGITYDAIDIKNPISALSGTEPSKKKTNQIFFNLNKCKDFLSGYLDDLIIQESVKNKLLEWLGGNLQDWNISRDKPYFGFKIPQHDDKYFYVWVDAPIGYIAASKYFCDKNKIDYLNLWGKDSNYEIHHFIGKDIIYFHGLFWPAMLNASRYKLPSSIHAHGFLSLNGEKMSKSKGTLISADKFAEVYEPDLLRFYFASKLNAKIDDMDLDLKDFVKKINSSLVGKLFNIASRLDGFLSKNSYQTSKNIDRAFLDECSSEYELIRKDLNNKNFSRAVSRILKVADDTNSYINNKTPWKLNDDDALEVATTGISIYKDLCILIMPIIPSLASKALSQVKIENPLFDELNNELTNVEINAYNPLLNRLEDKDLLTPSKEMKMTEIDNNEITIDDFAKIDLRVAEVIEANHIDGADKLIQLTLDVGKLGQRNVFAGIKSKYSPEDLQGKFVALVANLKPRKMKFGTSEGMVLAASNDEGGIFIMSPASGAKAGDKIK</sequence>
<proteinExistence type="inferred from homology"/>
<dbReference type="PANTHER" id="PTHR45765:SF1">
    <property type="entry name" value="METHIONINE--TRNA LIGASE, CYTOPLASMIC"/>
    <property type="match status" value="1"/>
</dbReference>
<evidence type="ECO:0000256" key="19">
    <source>
        <dbReference type="PROSITE-ProRule" id="PRU00209"/>
    </source>
</evidence>
<evidence type="ECO:0000256" key="7">
    <source>
        <dbReference type="ARBA" id="ARBA00022490"/>
    </source>
</evidence>
<keyword evidence="13 20" id="KW-0067">ATP-binding</keyword>
<reference evidence="22 23" key="1">
    <citation type="journal article" date="2018" name="Microbiome">
        <title>Fine metagenomic profile of the Mediterranean stratified and mixed water columns revealed by assembly and recruitment.</title>
        <authorList>
            <person name="Haro-Moreno J.M."/>
            <person name="Lopez-Perez M."/>
            <person name="De La Torre J.R."/>
            <person name="Picazo A."/>
            <person name="Camacho A."/>
            <person name="Rodriguez-Valera F."/>
        </authorList>
    </citation>
    <scope>NUCLEOTIDE SEQUENCE [LARGE SCALE GENOMIC DNA]</scope>
    <source>
        <strain evidence="22">MED-G82</strain>
    </source>
</reference>
<dbReference type="GO" id="GO:0005829">
    <property type="term" value="C:cytosol"/>
    <property type="evidence" value="ECO:0007669"/>
    <property type="project" value="TreeGrafter"/>
</dbReference>
<keyword evidence="12" id="KW-0862">Zinc</keyword>
<dbReference type="PROSITE" id="PS00178">
    <property type="entry name" value="AA_TRNA_LIGASE_I"/>
    <property type="match status" value="1"/>
</dbReference>
<dbReference type="EC" id="6.1.1.10" evidence="5"/>
<dbReference type="InterPro" id="IPR012340">
    <property type="entry name" value="NA-bd_OB-fold"/>
</dbReference>
<dbReference type="InterPro" id="IPR001412">
    <property type="entry name" value="aa-tRNA-synth_I_CS"/>
</dbReference>
<evidence type="ECO:0000256" key="3">
    <source>
        <dbReference type="ARBA" id="ARBA00008258"/>
    </source>
</evidence>
<dbReference type="CDD" id="cd00814">
    <property type="entry name" value="MetRS_core"/>
    <property type="match status" value="1"/>
</dbReference>
<dbReference type="InterPro" id="IPR015413">
    <property type="entry name" value="Methionyl/Leucyl_tRNA_Synth"/>
</dbReference>
<dbReference type="NCBIfam" id="TIGR00398">
    <property type="entry name" value="metG"/>
    <property type="match status" value="1"/>
</dbReference>
<comment type="caution">
    <text evidence="22">The sequence shown here is derived from an EMBL/GenBank/DDBJ whole genome shotgun (WGS) entry which is preliminary data.</text>
</comment>
<keyword evidence="11 20" id="KW-0547">Nucleotide-binding</keyword>
<dbReference type="Pfam" id="PF09334">
    <property type="entry name" value="tRNA-synt_1g"/>
    <property type="match status" value="1"/>
</dbReference>
<dbReference type="Gene3D" id="2.40.50.140">
    <property type="entry name" value="Nucleic acid-binding proteins"/>
    <property type="match status" value="1"/>
</dbReference>
<evidence type="ECO:0000256" key="14">
    <source>
        <dbReference type="ARBA" id="ARBA00022884"/>
    </source>
</evidence>
<dbReference type="GO" id="GO:0005524">
    <property type="term" value="F:ATP binding"/>
    <property type="evidence" value="ECO:0007669"/>
    <property type="project" value="UniProtKB-KW"/>
</dbReference>
<dbReference type="InterPro" id="IPR014758">
    <property type="entry name" value="Met-tRNA_synth"/>
</dbReference>
<dbReference type="GO" id="GO:0006431">
    <property type="term" value="P:methionyl-tRNA aminoacylation"/>
    <property type="evidence" value="ECO:0007669"/>
    <property type="project" value="InterPro"/>
</dbReference>
<dbReference type="Proteomes" id="UP000253307">
    <property type="component" value="Unassembled WGS sequence"/>
</dbReference>
<evidence type="ECO:0000259" key="21">
    <source>
        <dbReference type="PROSITE" id="PS50886"/>
    </source>
</evidence>
<dbReference type="SUPFAM" id="SSF50249">
    <property type="entry name" value="Nucleic acid-binding proteins"/>
    <property type="match status" value="1"/>
</dbReference>
<evidence type="ECO:0000256" key="1">
    <source>
        <dbReference type="ARBA" id="ARBA00003314"/>
    </source>
</evidence>
<comment type="catalytic activity">
    <reaction evidence="18">
        <text>tRNA(Met) + L-methionine + ATP = L-methionyl-tRNA(Met) + AMP + diphosphate</text>
        <dbReference type="Rhea" id="RHEA:13481"/>
        <dbReference type="Rhea" id="RHEA-COMP:9667"/>
        <dbReference type="Rhea" id="RHEA-COMP:9698"/>
        <dbReference type="ChEBI" id="CHEBI:30616"/>
        <dbReference type="ChEBI" id="CHEBI:33019"/>
        <dbReference type="ChEBI" id="CHEBI:57844"/>
        <dbReference type="ChEBI" id="CHEBI:78442"/>
        <dbReference type="ChEBI" id="CHEBI:78530"/>
        <dbReference type="ChEBI" id="CHEBI:456215"/>
        <dbReference type="EC" id="6.1.1.10"/>
    </reaction>
</comment>
<dbReference type="Pfam" id="PF08264">
    <property type="entry name" value="Anticodon_1"/>
    <property type="match status" value="1"/>
</dbReference>
<comment type="subunit">
    <text evidence="4">Homodimer.</text>
</comment>
<keyword evidence="10" id="KW-0479">Metal-binding</keyword>
<dbReference type="InterPro" id="IPR029038">
    <property type="entry name" value="MetRS_Zn"/>
</dbReference>
<keyword evidence="15 20" id="KW-0648">Protein biosynthesis</keyword>
<dbReference type="PROSITE" id="PS50886">
    <property type="entry name" value="TRBD"/>
    <property type="match status" value="1"/>
</dbReference>
<dbReference type="InterPro" id="IPR013155">
    <property type="entry name" value="M/V/L/I-tRNA-synth_anticd-bd"/>
</dbReference>
<dbReference type="GO" id="GO:0046872">
    <property type="term" value="F:metal ion binding"/>
    <property type="evidence" value="ECO:0007669"/>
    <property type="project" value="UniProtKB-KW"/>
</dbReference>
<dbReference type="Gene3D" id="2.20.28.20">
    <property type="entry name" value="Methionyl-tRNA synthetase, Zn-domain"/>
    <property type="match status" value="1"/>
</dbReference>
<dbReference type="Pfam" id="PF01588">
    <property type="entry name" value="tRNA_bind"/>
    <property type="match status" value="1"/>
</dbReference>
<evidence type="ECO:0000256" key="2">
    <source>
        <dbReference type="ARBA" id="ARBA00004496"/>
    </source>
</evidence>
<feature type="domain" description="TRNA-binding" evidence="21">
    <location>
        <begin position="555"/>
        <end position="657"/>
    </location>
</feature>
<evidence type="ECO:0000256" key="5">
    <source>
        <dbReference type="ARBA" id="ARBA00012838"/>
    </source>
</evidence>
<dbReference type="FunFam" id="2.40.50.140:FF:000042">
    <property type="entry name" value="Methionine--tRNA ligase"/>
    <property type="match status" value="1"/>
</dbReference>
<dbReference type="Gene3D" id="3.40.50.620">
    <property type="entry name" value="HUPs"/>
    <property type="match status" value="1"/>
</dbReference>
<comment type="similarity">
    <text evidence="3">Belongs to the class-I aminoacyl-tRNA synthetase family. MetG type 1 subfamily.</text>
</comment>
<dbReference type="PRINTS" id="PR01041">
    <property type="entry name" value="TRNASYNTHMET"/>
</dbReference>
<dbReference type="GO" id="GO:0000049">
    <property type="term" value="F:tRNA binding"/>
    <property type="evidence" value="ECO:0007669"/>
    <property type="project" value="UniProtKB-UniRule"/>
</dbReference>
<dbReference type="InterPro" id="IPR002547">
    <property type="entry name" value="tRNA-bd_dom"/>
</dbReference>
<evidence type="ECO:0000256" key="8">
    <source>
        <dbReference type="ARBA" id="ARBA00022555"/>
    </source>
</evidence>
<evidence type="ECO:0000256" key="16">
    <source>
        <dbReference type="ARBA" id="ARBA00023146"/>
    </source>
</evidence>
<keyword evidence="8 19" id="KW-0820">tRNA-binding</keyword>
<dbReference type="InterPro" id="IPR014729">
    <property type="entry name" value="Rossmann-like_a/b/a_fold"/>
</dbReference>
<dbReference type="FunFam" id="2.20.28.20:FF:000001">
    <property type="entry name" value="Methionine--tRNA ligase"/>
    <property type="match status" value="1"/>
</dbReference>
<keyword evidence="9 20" id="KW-0436">Ligase</keyword>
<dbReference type="SUPFAM" id="SSF57770">
    <property type="entry name" value="Methionyl-tRNA synthetase (MetRS), Zn-domain"/>
    <property type="match status" value="1"/>
</dbReference>
<evidence type="ECO:0000256" key="10">
    <source>
        <dbReference type="ARBA" id="ARBA00022723"/>
    </source>
</evidence>
<dbReference type="InterPro" id="IPR004495">
    <property type="entry name" value="Met-tRNA-synth_bsu_C"/>
</dbReference>
<dbReference type="PANTHER" id="PTHR45765">
    <property type="entry name" value="METHIONINE--TRNA LIGASE"/>
    <property type="match status" value="1"/>
</dbReference>
<evidence type="ECO:0000256" key="11">
    <source>
        <dbReference type="ARBA" id="ARBA00022741"/>
    </source>
</evidence>
<keyword evidence="7" id="KW-0963">Cytoplasm</keyword>
<evidence type="ECO:0000256" key="12">
    <source>
        <dbReference type="ARBA" id="ARBA00022833"/>
    </source>
</evidence>
<evidence type="ECO:0000256" key="18">
    <source>
        <dbReference type="ARBA" id="ARBA00047364"/>
    </source>
</evidence>
<dbReference type="GO" id="GO:0004825">
    <property type="term" value="F:methionine-tRNA ligase activity"/>
    <property type="evidence" value="ECO:0007669"/>
    <property type="project" value="UniProtKB-EC"/>
</dbReference>
<comment type="subcellular location">
    <subcellularLocation>
        <location evidence="2">Cytoplasm</location>
    </subcellularLocation>
</comment>
<dbReference type="NCBIfam" id="TIGR00399">
    <property type="entry name" value="metG_C_term"/>
    <property type="match status" value="1"/>
</dbReference>
<evidence type="ECO:0000256" key="20">
    <source>
        <dbReference type="RuleBase" id="RU363039"/>
    </source>
</evidence>
<dbReference type="InterPro" id="IPR023458">
    <property type="entry name" value="Met-tRNA_ligase_1"/>
</dbReference>